<feature type="signal peptide" evidence="5">
    <location>
        <begin position="1"/>
        <end position="20"/>
    </location>
</feature>
<dbReference type="RefSeq" id="WP_217333479.1">
    <property type="nucleotide sequence ID" value="NZ_JAHQZT010000001.1"/>
</dbReference>
<evidence type="ECO:0000256" key="5">
    <source>
        <dbReference type="SAM" id="SignalP"/>
    </source>
</evidence>
<reference evidence="7 8" key="1">
    <citation type="submission" date="2021-06" db="EMBL/GenBank/DDBJ databases">
        <title>Bacterium isolated from marine sediment.</title>
        <authorList>
            <person name="Zhu K.-L."/>
            <person name="Du Z.-J."/>
            <person name="Liang Q.-Y."/>
        </authorList>
    </citation>
    <scope>NUCLEOTIDE SEQUENCE [LARGE SCALE GENOMIC DNA]</scope>
    <source>
        <strain evidence="7 8">A346</strain>
    </source>
</reference>
<evidence type="ECO:0000256" key="1">
    <source>
        <dbReference type="ARBA" id="ARBA00007365"/>
    </source>
</evidence>
<dbReference type="EMBL" id="JAHQZT010000001">
    <property type="protein sequence ID" value="MBV0932064.1"/>
    <property type="molecule type" value="Genomic_DNA"/>
</dbReference>
<dbReference type="InterPro" id="IPR002130">
    <property type="entry name" value="Cyclophilin-type_PPIase_dom"/>
</dbReference>
<dbReference type="EC" id="5.2.1.8" evidence="2"/>
<keyword evidence="3" id="KW-0697">Rotamase</keyword>
<comment type="caution">
    <text evidence="7">The sequence shown here is derived from an EMBL/GenBank/DDBJ whole genome shotgun (WGS) entry which is preliminary data.</text>
</comment>
<name>A0ABS6M702_9GAMM</name>
<dbReference type="PROSITE" id="PS50072">
    <property type="entry name" value="CSA_PPIASE_2"/>
    <property type="match status" value="1"/>
</dbReference>
<dbReference type="GO" id="GO:0016853">
    <property type="term" value="F:isomerase activity"/>
    <property type="evidence" value="ECO:0007669"/>
    <property type="project" value="UniProtKB-KW"/>
</dbReference>
<keyword evidence="8" id="KW-1185">Reference proteome</keyword>
<evidence type="ECO:0000256" key="2">
    <source>
        <dbReference type="ARBA" id="ARBA00013194"/>
    </source>
</evidence>
<dbReference type="Proteomes" id="UP000755551">
    <property type="component" value="Unassembled WGS sequence"/>
</dbReference>
<dbReference type="InterPro" id="IPR020892">
    <property type="entry name" value="Cyclophilin-type_PPIase_CS"/>
</dbReference>
<evidence type="ECO:0000256" key="3">
    <source>
        <dbReference type="ARBA" id="ARBA00023110"/>
    </source>
</evidence>
<proteinExistence type="inferred from homology"/>
<dbReference type="PANTHER" id="PTHR43246">
    <property type="entry name" value="PEPTIDYL-PROLYL CIS-TRANS ISOMERASE CYP38, CHLOROPLASTIC"/>
    <property type="match status" value="1"/>
</dbReference>
<feature type="chain" id="PRO_5045561715" description="peptidylprolyl isomerase" evidence="5">
    <location>
        <begin position="21"/>
        <end position="195"/>
    </location>
</feature>
<comment type="similarity">
    <text evidence="1">Belongs to the cyclophilin-type PPIase family.</text>
</comment>
<keyword evidence="5" id="KW-0732">Signal</keyword>
<evidence type="ECO:0000259" key="6">
    <source>
        <dbReference type="PROSITE" id="PS50072"/>
    </source>
</evidence>
<gene>
    <name evidence="7" type="ORF">KTN04_01735</name>
</gene>
<evidence type="ECO:0000313" key="7">
    <source>
        <dbReference type="EMBL" id="MBV0932064.1"/>
    </source>
</evidence>
<dbReference type="InterPro" id="IPR044665">
    <property type="entry name" value="E_coli_cyclophilin_A-like"/>
</dbReference>
<sequence length="195" mass="20984">MIKPLLAALTLSMSPLLAHAETPDAAAAIVSLNTTLGSIELTLNPAQAPASVENFLQYVESNHYDGVIFHRVIPGFMIQGGGFTPEMQQLETGTPVQNESDNGLSNRRGTIAMARTRDPDSATAQFFINTSDNRRLDGMPGRPGYTVFGEVTEGMDVVDAINRVQTTRKGRHRDVPVDPVIIESARVITPAPAAE</sequence>
<protein>
    <recommendedName>
        <fullName evidence="2">peptidylprolyl isomerase</fullName>
        <ecNumber evidence="2">5.2.1.8</ecNumber>
    </recommendedName>
</protein>
<dbReference type="PROSITE" id="PS00170">
    <property type="entry name" value="CSA_PPIASE_1"/>
    <property type="match status" value="1"/>
</dbReference>
<accession>A0ABS6M702</accession>
<feature type="domain" description="PPIase cyclophilin-type" evidence="6">
    <location>
        <begin position="29"/>
        <end position="187"/>
    </location>
</feature>
<dbReference type="Pfam" id="PF00160">
    <property type="entry name" value="Pro_isomerase"/>
    <property type="match status" value="1"/>
</dbReference>
<dbReference type="CDD" id="cd01920">
    <property type="entry name" value="cyclophilin_EcCYP_like"/>
    <property type="match status" value="1"/>
</dbReference>
<organism evidence="7 8">
    <name type="scientific">Marinobacterium weihaiense</name>
    <dbReference type="NCBI Taxonomy" id="2851016"/>
    <lineage>
        <taxon>Bacteria</taxon>
        <taxon>Pseudomonadati</taxon>
        <taxon>Pseudomonadota</taxon>
        <taxon>Gammaproteobacteria</taxon>
        <taxon>Oceanospirillales</taxon>
        <taxon>Oceanospirillaceae</taxon>
        <taxon>Marinobacterium</taxon>
    </lineage>
</organism>
<evidence type="ECO:0000313" key="8">
    <source>
        <dbReference type="Proteomes" id="UP000755551"/>
    </source>
</evidence>
<evidence type="ECO:0000256" key="4">
    <source>
        <dbReference type="ARBA" id="ARBA00023235"/>
    </source>
</evidence>
<keyword evidence="4 7" id="KW-0413">Isomerase</keyword>